<evidence type="ECO:0000313" key="2">
    <source>
        <dbReference type="Proteomes" id="UP001162992"/>
    </source>
</evidence>
<reference evidence="2" key="1">
    <citation type="journal article" date="2024" name="Proc. Natl. Acad. Sci. U.S.A.">
        <title>Extraordinary preservation of gene collinearity over three hundred million years revealed in homosporous lycophytes.</title>
        <authorList>
            <person name="Li C."/>
            <person name="Wickell D."/>
            <person name="Kuo L.Y."/>
            <person name="Chen X."/>
            <person name="Nie B."/>
            <person name="Liao X."/>
            <person name="Peng D."/>
            <person name="Ji J."/>
            <person name="Jenkins J."/>
            <person name="Williams M."/>
            <person name="Shu S."/>
            <person name="Plott C."/>
            <person name="Barry K."/>
            <person name="Rajasekar S."/>
            <person name="Grimwood J."/>
            <person name="Han X."/>
            <person name="Sun S."/>
            <person name="Hou Z."/>
            <person name="He W."/>
            <person name="Dai G."/>
            <person name="Sun C."/>
            <person name="Schmutz J."/>
            <person name="Leebens-Mack J.H."/>
            <person name="Li F.W."/>
            <person name="Wang L."/>
        </authorList>
    </citation>
    <scope>NUCLEOTIDE SEQUENCE [LARGE SCALE GENOMIC DNA]</scope>
    <source>
        <strain evidence="2">cv. PW_Plant_1</strain>
    </source>
</reference>
<gene>
    <name evidence="1" type="ORF">O6H91_09G029100</name>
</gene>
<dbReference type="Proteomes" id="UP001162992">
    <property type="component" value="Chromosome 9"/>
</dbReference>
<name>A0ACC2CML0_DIPCM</name>
<protein>
    <submittedName>
        <fullName evidence="1">Uncharacterized protein</fullName>
    </submittedName>
</protein>
<keyword evidence="2" id="KW-1185">Reference proteome</keyword>
<proteinExistence type="predicted"/>
<accession>A0ACC2CML0</accession>
<organism evidence="1 2">
    <name type="scientific">Diphasiastrum complanatum</name>
    <name type="common">Issler's clubmoss</name>
    <name type="synonym">Lycopodium complanatum</name>
    <dbReference type="NCBI Taxonomy" id="34168"/>
    <lineage>
        <taxon>Eukaryota</taxon>
        <taxon>Viridiplantae</taxon>
        <taxon>Streptophyta</taxon>
        <taxon>Embryophyta</taxon>
        <taxon>Tracheophyta</taxon>
        <taxon>Lycopodiopsida</taxon>
        <taxon>Lycopodiales</taxon>
        <taxon>Lycopodiaceae</taxon>
        <taxon>Lycopodioideae</taxon>
        <taxon>Diphasiastrum</taxon>
    </lineage>
</organism>
<dbReference type="EMBL" id="CM055100">
    <property type="protein sequence ID" value="KAJ7543190.1"/>
    <property type="molecule type" value="Genomic_DNA"/>
</dbReference>
<evidence type="ECO:0000313" key="1">
    <source>
        <dbReference type="EMBL" id="KAJ7543190.1"/>
    </source>
</evidence>
<sequence length="157" mass="17310">MAADKETNLTSKEEPGGPVQIRSIASVNVSAAEGEPIGAVDGAPLGIQVQCLIVLEGSEQVKACKIEDEKNKDEQQNEKGTEQLVDEIEEQGQKAESRGAGEGLKGRKMKKKFGRKNYMGEVTAYDAENRWYHIDYEDGDEEDLSWPELEPVLLPCE</sequence>
<comment type="caution">
    <text evidence="1">The sequence shown here is derived from an EMBL/GenBank/DDBJ whole genome shotgun (WGS) entry which is preliminary data.</text>
</comment>